<comment type="similarity">
    <text evidence="4 12">Belongs to the ARL2BP family.</text>
</comment>
<feature type="domain" description="BART" evidence="13">
    <location>
        <begin position="33"/>
        <end position="144"/>
    </location>
</feature>
<evidence type="ECO:0000256" key="8">
    <source>
        <dbReference type="ARBA" id="ARBA00023128"/>
    </source>
</evidence>
<evidence type="ECO:0000256" key="6">
    <source>
        <dbReference type="ARBA" id="ARBA00022490"/>
    </source>
</evidence>
<dbReference type="GO" id="GO:0005758">
    <property type="term" value="C:mitochondrial intermembrane space"/>
    <property type="evidence" value="ECO:0007669"/>
    <property type="project" value="UniProtKB-SubCell"/>
</dbReference>
<dbReference type="PANTHER" id="PTHR15487:SF4">
    <property type="entry name" value="ADP-RIBOSYLATION FACTOR-LIKE PROTEIN 2-BINDING PROTEIN"/>
    <property type="match status" value="1"/>
</dbReference>
<keyword evidence="9 12" id="KW-0206">Cytoskeleton</keyword>
<dbReference type="GO" id="GO:0005813">
    <property type="term" value="C:centrosome"/>
    <property type="evidence" value="ECO:0007669"/>
    <property type="project" value="UniProtKB-SubCell"/>
</dbReference>
<evidence type="ECO:0000256" key="2">
    <source>
        <dbReference type="ARBA" id="ARBA00004123"/>
    </source>
</evidence>
<gene>
    <name evidence="14" type="ORF">CSKR_110917</name>
</gene>
<evidence type="ECO:0000256" key="3">
    <source>
        <dbReference type="ARBA" id="ARBA00004300"/>
    </source>
</evidence>
<proteinExistence type="inferred from homology"/>
<organism evidence="14 15">
    <name type="scientific">Clonorchis sinensis</name>
    <name type="common">Chinese liver fluke</name>
    <dbReference type="NCBI Taxonomy" id="79923"/>
    <lineage>
        <taxon>Eukaryota</taxon>
        <taxon>Metazoa</taxon>
        <taxon>Spiralia</taxon>
        <taxon>Lophotrochozoa</taxon>
        <taxon>Platyhelminthes</taxon>
        <taxon>Trematoda</taxon>
        <taxon>Digenea</taxon>
        <taxon>Opisthorchiida</taxon>
        <taxon>Opisthorchiata</taxon>
        <taxon>Opisthorchiidae</taxon>
        <taxon>Clonorchis</taxon>
    </lineage>
</organism>
<comment type="function">
    <text evidence="12">Plays a role as an effector of the ADP-ribosylation factor-like protein 2, ARL2.</text>
</comment>
<reference evidence="14 15" key="2">
    <citation type="journal article" date="2021" name="Genomics">
        <title>High-quality reference genome for Clonorchis sinensis.</title>
        <authorList>
            <person name="Young N.D."/>
            <person name="Stroehlein A.J."/>
            <person name="Kinkar L."/>
            <person name="Wang T."/>
            <person name="Sohn W.M."/>
            <person name="Chang B.C.H."/>
            <person name="Kaur P."/>
            <person name="Weisz D."/>
            <person name="Dudchenko O."/>
            <person name="Aiden E.L."/>
            <person name="Korhonen P.K."/>
            <person name="Gasser R.B."/>
        </authorList>
    </citation>
    <scope>NUCLEOTIDE SEQUENCE [LARGE SCALE GENOMIC DNA]</scope>
    <source>
        <strain evidence="14">Cs-k2</strain>
    </source>
</reference>
<evidence type="ECO:0000256" key="5">
    <source>
        <dbReference type="ARBA" id="ARBA00014849"/>
    </source>
</evidence>
<name>A0A8T1MLG0_CLOSI</name>
<evidence type="ECO:0000256" key="4">
    <source>
        <dbReference type="ARBA" id="ARBA00009880"/>
    </source>
</evidence>
<keyword evidence="10 12" id="KW-0539">Nucleus</keyword>
<keyword evidence="11 12" id="KW-0966">Cell projection</keyword>
<evidence type="ECO:0000256" key="10">
    <source>
        <dbReference type="ARBA" id="ARBA00023242"/>
    </source>
</evidence>
<dbReference type="EMBL" id="NIRI02000042">
    <property type="protein sequence ID" value="KAG5449675.1"/>
    <property type="molecule type" value="Genomic_DNA"/>
</dbReference>
<comment type="caution">
    <text evidence="14">The sequence shown here is derived from an EMBL/GenBank/DDBJ whole genome shotgun (WGS) entry which is preliminary data.</text>
</comment>
<sequence>MDHGDTKSNLLLKQEGISEELLAGSRDGTVSPFDEVIGYLEDIIMSNEFQEIQEQFLESNCYAFEDSDENKLCYTSIHDEYVNTVEKFLEEQLRCRIPSFDMGDFLNRMSENKGDLDGEIFEMLYTFTDFVSFKEMMLDYKKAKTGATVNLELINTYVSCPSDQESPMLLLRNGSNLTKHALERPSSRGEPAEGALGAAQSVDTQLSVLTLGIHPRSSSPT</sequence>
<keyword evidence="8 12" id="KW-0496">Mitochondrion</keyword>
<evidence type="ECO:0000259" key="13">
    <source>
        <dbReference type="Pfam" id="PF11527"/>
    </source>
</evidence>
<dbReference type="OrthoDB" id="302784at2759"/>
<reference evidence="14 15" key="1">
    <citation type="journal article" date="2018" name="Biotechnol. Adv.">
        <title>Improved genomic resources and new bioinformatic workflow for the carcinogenic parasite Clonorchis sinensis: Biotechnological implications.</title>
        <authorList>
            <person name="Wang D."/>
            <person name="Korhonen P.K."/>
            <person name="Gasser R.B."/>
            <person name="Young N.D."/>
        </authorList>
    </citation>
    <scope>NUCLEOTIDE SEQUENCE [LARGE SCALE GENOMIC DNA]</scope>
    <source>
        <strain evidence="14">Cs-k2</strain>
    </source>
</reference>
<dbReference type="GO" id="GO:0005929">
    <property type="term" value="C:cilium"/>
    <property type="evidence" value="ECO:0007669"/>
    <property type="project" value="UniProtKB-UniRule"/>
</dbReference>
<evidence type="ECO:0000256" key="1">
    <source>
        <dbReference type="ARBA" id="ARBA00004120"/>
    </source>
</evidence>
<evidence type="ECO:0000313" key="15">
    <source>
        <dbReference type="Proteomes" id="UP000286415"/>
    </source>
</evidence>
<evidence type="ECO:0000256" key="11">
    <source>
        <dbReference type="ARBA" id="ARBA00023273"/>
    </source>
</evidence>
<dbReference type="Pfam" id="PF11527">
    <property type="entry name" value="ARL2_Bind_BART"/>
    <property type="match status" value="1"/>
</dbReference>
<evidence type="ECO:0000256" key="7">
    <source>
        <dbReference type="ARBA" id="ARBA00023069"/>
    </source>
</evidence>
<dbReference type="Gene3D" id="1.20.1520.10">
    <property type="entry name" value="ADP-ribosylation factor-like 2-binding protein, domain"/>
    <property type="match status" value="1"/>
</dbReference>
<dbReference type="PANTHER" id="PTHR15487">
    <property type="entry name" value="ADP-RIBOSYLATION FACTOR-LIKE PROTEIN 2-BINDING PROTEIN"/>
    <property type="match status" value="1"/>
</dbReference>
<keyword evidence="6 12" id="KW-0963">Cytoplasm</keyword>
<dbReference type="InterPro" id="IPR038849">
    <property type="entry name" value="ARL2BP"/>
</dbReference>
<keyword evidence="7 12" id="KW-0969">Cilium</keyword>
<accession>A0A8T1MLG0</accession>
<dbReference type="GO" id="GO:0005634">
    <property type="term" value="C:nucleus"/>
    <property type="evidence" value="ECO:0007669"/>
    <property type="project" value="UniProtKB-SubCell"/>
</dbReference>
<evidence type="ECO:0000313" key="14">
    <source>
        <dbReference type="EMBL" id="KAG5449675.1"/>
    </source>
</evidence>
<evidence type="ECO:0000256" key="9">
    <source>
        <dbReference type="ARBA" id="ARBA00023212"/>
    </source>
</evidence>
<comment type="subcellular location">
    <subcellularLocation>
        <location evidence="1 12">Cytoplasm</location>
        <location evidence="1 12">Cytoskeleton</location>
        <location evidence="1 12">Cilium basal body</location>
    </subcellularLocation>
    <subcellularLocation>
        <location evidence="3 12">Cytoplasm</location>
        <location evidence="3 12">Cytoskeleton</location>
        <location evidence="3 12">Microtubule organizing center</location>
        <location evidence="3 12">Centrosome</location>
    </subcellularLocation>
    <subcellularLocation>
        <location evidence="12">Cytoplasm</location>
    </subcellularLocation>
    <subcellularLocation>
        <location evidence="2 12">Nucleus</location>
    </subcellularLocation>
    <subcellularLocation>
        <location evidence="12">Mitochondrion intermembrane space</location>
    </subcellularLocation>
</comment>
<evidence type="ECO:0000256" key="12">
    <source>
        <dbReference type="RuleBase" id="RU367099"/>
    </source>
</evidence>
<dbReference type="AlphaFoldDB" id="A0A8T1MLG0"/>
<protein>
    <recommendedName>
        <fullName evidence="5 12">ADP-ribosylation factor-like protein 2-binding protein</fullName>
        <shortName evidence="12">ARF-like 2-binding protein</shortName>
    </recommendedName>
</protein>
<dbReference type="InterPro" id="IPR042541">
    <property type="entry name" value="BART_sf"/>
</dbReference>
<dbReference type="GO" id="GO:0051457">
    <property type="term" value="P:maintenance of protein location in nucleus"/>
    <property type="evidence" value="ECO:0007669"/>
    <property type="project" value="TreeGrafter"/>
</dbReference>
<keyword evidence="15" id="KW-1185">Reference proteome</keyword>
<dbReference type="InterPro" id="IPR023379">
    <property type="entry name" value="BART_dom"/>
</dbReference>
<dbReference type="Proteomes" id="UP000286415">
    <property type="component" value="Unassembled WGS sequence"/>
</dbReference>